<comment type="caution">
    <text evidence="2">The sequence shown here is derived from an EMBL/GenBank/DDBJ whole genome shotgun (WGS) entry which is preliminary data.</text>
</comment>
<feature type="region of interest" description="Disordered" evidence="1">
    <location>
        <begin position="51"/>
        <end position="70"/>
    </location>
</feature>
<reference evidence="3" key="1">
    <citation type="journal article" date="2019" name="Int. J. Syst. Evol. Microbiol.">
        <title>The Global Catalogue of Microorganisms (GCM) 10K type strain sequencing project: providing services to taxonomists for standard genome sequencing and annotation.</title>
        <authorList>
            <consortium name="The Broad Institute Genomics Platform"/>
            <consortium name="The Broad Institute Genome Sequencing Center for Infectious Disease"/>
            <person name="Wu L."/>
            <person name="Ma J."/>
        </authorList>
    </citation>
    <scope>NUCLEOTIDE SEQUENCE [LARGE SCALE GENOMIC DNA]</scope>
    <source>
        <strain evidence="3">JCM 14307</strain>
    </source>
</reference>
<protein>
    <submittedName>
        <fullName evidence="2">Uncharacterized protein</fullName>
    </submittedName>
</protein>
<feature type="region of interest" description="Disordered" evidence="1">
    <location>
        <begin position="1"/>
        <end position="38"/>
    </location>
</feature>
<evidence type="ECO:0000313" key="2">
    <source>
        <dbReference type="EMBL" id="GAA1666344.1"/>
    </source>
</evidence>
<gene>
    <name evidence="2" type="ORF">GCM10009745_05610</name>
</gene>
<evidence type="ECO:0000313" key="3">
    <source>
        <dbReference type="Proteomes" id="UP001500280"/>
    </source>
</evidence>
<sequence>MSRGGYRKEDRHPVTKSNEWPIITNGTQSDNNHSAGLETPEIGCKVVTKSSGRQPWLVTRSQSAGRLTPA</sequence>
<feature type="compositionally biased region" description="Polar residues" evidence="1">
    <location>
        <begin position="24"/>
        <end position="34"/>
    </location>
</feature>
<keyword evidence="3" id="KW-1185">Reference proteome</keyword>
<evidence type="ECO:0000256" key="1">
    <source>
        <dbReference type="SAM" id="MobiDB-lite"/>
    </source>
</evidence>
<dbReference type="Proteomes" id="UP001500280">
    <property type="component" value="Unassembled WGS sequence"/>
</dbReference>
<organism evidence="2 3">
    <name type="scientific">Kribbella yunnanensis</name>
    <dbReference type="NCBI Taxonomy" id="190194"/>
    <lineage>
        <taxon>Bacteria</taxon>
        <taxon>Bacillati</taxon>
        <taxon>Actinomycetota</taxon>
        <taxon>Actinomycetes</taxon>
        <taxon>Propionibacteriales</taxon>
        <taxon>Kribbellaceae</taxon>
        <taxon>Kribbella</taxon>
    </lineage>
</organism>
<accession>A0ABP4S2G9</accession>
<feature type="compositionally biased region" description="Basic and acidic residues" evidence="1">
    <location>
        <begin position="1"/>
        <end position="13"/>
    </location>
</feature>
<dbReference type="EMBL" id="BAAANF010000002">
    <property type="protein sequence ID" value="GAA1666344.1"/>
    <property type="molecule type" value="Genomic_DNA"/>
</dbReference>
<proteinExistence type="predicted"/>
<name>A0ABP4S2G9_9ACTN</name>